<evidence type="ECO:0000256" key="1">
    <source>
        <dbReference type="ARBA" id="ARBA00009974"/>
    </source>
</evidence>
<protein>
    <submittedName>
        <fullName evidence="2">Uncharacterized protein</fullName>
    </submittedName>
</protein>
<sequence>MELARDRVQLRWATEQHVPEVGVQVKHGTASLRNREPRLCLGRSQQQQVPVVCFQHALMTFLPRGLISWQ</sequence>
<dbReference type="PANTHER" id="PTHR14508:SF2">
    <property type="entry name" value="SNRPN UPSTREAM READING FRAME PROTEIN-RELATED"/>
    <property type="match status" value="1"/>
</dbReference>
<dbReference type="InterPro" id="IPR009847">
    <property type="entry name" value="SNURF"/>
</dbReference>
<dbReference type="GO" id="GO:0016607">
    <property type="term" value="C:nuclear speck"/>
    <property type="evidence" value="ECO:0007669"/>
    <property type="project" value="TreeGrafter"/>
</dbReference>
<comment type="similarity">
    <text evidence="1">Belongs to the SNURF family.</text>
</comment>
<reference evidence="2" key="1">
    <citation type="submission" date="2025-08" db="UniProtKB">
        <authorList>
            <consortium name="Ensembl"/>
        </authorList>
    </citation>
    <scope>IDENTIFICATION</scope>
</reference>
<dbReference type="Ensembl" id="ENSPSMT00000027874.1">
    <property type="protein sequence ID" value="ENSPSMP00000024017.1"/>
    <property type="gene ID" value="ENSPSMG00000016953.1"/>
</dbReference>
<reference evidence="2" key="2">
    <citation type="submission" date="2025-09" db="UniProtKB">
        <authorList>
            <consortium name="Ensembl"/>
        </authorList>
    </citation>
    <scope>IDENTIFICATION</scope>
</reference>
<dbReference type="AlphaFoldDB" id="A0A8C9DPH4"/>
<keyword evidence="3" id="KW-1185">Reference proteome</keyword>
<evidence type="ECO:0000313" key="2">
    <source>
        <dbReference type="Ensembl" id="ENSPSMP00000024017.1"/>
    </source>
</evidence>
<proteinExistence type="inferred from homology"/>
<evidence type="ECO:0000313" key="3">
    <source>
        <dbReference type="Proteomes" id="UP000694414"/>
    </source>
</evidence>
<dbReference type="Pfam" id="PF07192">
    <property type="entry name" value="SNURF"/>
    <property type="match status" value="1"/>
</dbReference>
<organism evidence="2 3">
    <name type="scientific">Prolemur simus</name>
    <name type="common">Greater bamboo lemur</name>
    <name type="synonym">Hapalemur simus</name>
    <dbReference type="NCBI Taxonomy" id="1328070"/>
    <lineage>
        <taxon>Eukaryota</taxon>
        <taxon>Metazoa</taxon>
        <taxon>Chordata</taxon>
        <taxon>Craniata</taxon>
        <taxon>Vertebrata</taxon>
        <taxon>Euteleostomi</taxon>
        <taxon>Mammalia</taxon>
        <taxon>Eutheria</taxon>
        <taxon>Euarchontoglires</taxon>
        <taxon>Primates</taxon>
        <taxon>Strepsirrhini</taxon>
        <taxon>Lemuriformes</taxon>
        <taxon>Lemuridae</taxon>
        <taxon>Prolemur</taxon>
    </lineage>
</organism>
<name>A0A8C9DPH4_PROSS</name>
<dbReference type="Proteomes" id="UP000694414">
    <property type="component" value="Unplaced"/>
</dbReference>
<accession>A0A8C9DPH4</accession>
<dbReference type="PANTHER" id="PTHR14508">
    <property type="entry name" value="SNRPN UPSTREAM READING FRAME PROTEIN, SNURF"/>
    <property type="match status" value="1"/>
</dbReference>